<dbReference type="GO" id="GO:0022857">
    <property type="term" value="F:transmembrane transporter activity"/>
    <property type="evidence" value="ECO:0000318"/>
    <property type="project" value="GO_Central"/>
</dbReference>
<keyword evidence="4 7" id="KW-1133">Transmembrane helix</keyword>
<feature type="transmembrane region" description="Helical" evidence="7">
    <location>
        <begin position="144"/>
        <end position="166"/>
    </location>
</feature>
<feature type="domain" description="Major facilitator superfamily (MFS) profile" evidence="8">
    <location>
        <begin position="69"/>
        <end position="329"/>
    </location>
</feature>
<accession>F6VAE3</accession>
<dbReference type="InterPro" id="IPR036259">
    <property type="entry name" value="MFS_trans_sf"/>
</dbReference>
<evidence type="ECO:0000313" key="10">
    <source>
        <dbReference type="Proteomes" id="UP000008144"/>
    </source>
</evidence>
<comment type="subcellular location">
    <subcellularLocation>
        <location evidence="1">Membrane</location>
        <topology evidence="1">Multi-pass membrane protein</topology>
    </subcellularLocation>
</comment>
<evidence type="ECO:0000256" key="4">
    <source>
        <dbReference type="ARBA" id="ARBA00022989"/>
    </source>
</evidence>
<dbReference type="InterPro" id="IPR020846">
    <property type="entry name" value="MFS_dom"/>
</dbReference>
<dbReference type="HOGENOM" id="CLU_055383_1_0_1"/>
<dbReference type="Gene3D" id="1.20.1250.20">
    <property type="entry name" value="MFS general substrate transporter like domains"/>
    <property type="match status" value="1"/>
</dbReference>
<reference evidence="9" key="3">
    <citation type="submission" date="2025-08" db="UniProtKB">
        <authorList>
            <consortium name="Ensembl"/>
        </authorList>
    </citation>
    <scope>IDENTIFICATION</scope>
</reference>
<dbReference type="EMBL" id="EAAA01001171">
    <property type="status" value="NOT_ANNOTATED_CDS"/>
    <property type="molecule type" value="Genomic_DNA"/>
</dbReference>
<comment type="similarity">
    <text evidence="6">Belongs to the major facilitator superfamily. Spinster (TC 2.A.1.49) family.</text>
</comment>
<dbReference type="InParanoid" id="F6VAE3"/>
<feature type="transmembrane region" description="Helical" evidence="7">
    <location>
        <begin position="236"/>
        <end position="255"/>
    </location>
</feature>
<evidence type="ECO:0000313" key="9">
    <source>
        <dbReference type="Ensembl" id="ENSCINP00000010597.3"/>
    </source>
</evidence>
<dbReference type="GO" id="GO:0016020">
    <property type="term" value="C:membrane"/>
    <property type="evidence" value="ECO:0000318"/>
    <property type="project" value="GO_Central"/>
</dbReference>
<feature type="transmembrane region" description="Helical" evidence="7">
    <location>
        <begin position="178"/>
        <end position="199"/>
    </location>
</feature>
<sequence>MNNAVEVEPKSSGGRWSLKTSSSCMEEASSLVPSSSDCEKTDQSEIAMVKTFQGAPLYHWYCTLILMLCYGFGELGHFLIGVTSREMAQDVHFGDVGCVTYDVMVETSAAVRCAEIKNSTWCGNITQNGTRYCEWNYTGQGIEYQVLAGPVFIAIFTVMGLVNGILGDRYNRIQILSVNVMFYSVMTLSSGFADVYWLLALLRFGFGAGESACTPLTSSIVVDLFEPRVRGSAMSFFNWGIYFGYGLAFAIGNYLTDANILGMSWRWCYFFAGGPGMIMAVVLYATVREPQRRLNETEIEKRAGEISIGKRIWETIKIFATSPVILMLL</sequence>
<dbReference type="PROSITE" id="PS50850">
    <property type="entry name" value="MFS"/>
    <property type="match status" value="1"/>
</dbReference>
<name>F6VAE3_CIOIN</name>
<evidence type="ECO:0000256" key="2">
    <source>
        <dbReference type="ARBA" id="ARBA00022448"/>
    </source>
</evidence>
<feature type="transmembrane region" description="Helical" evidence="7">
    <location>
        <begin position="58"/>
        <end position="80"/>
    </location>
</feature>
<dbReference type="SUPFAM" id="SSF103473">
    <property type="entry name" value="MFS general substrate transporter"/>
    <property type="match status" value="1"/>
</dbReference>
<reference evidence="10" key="1">
    <citation type="journal article" date="2002" name="Science">
        <title>The draft genome of Ciona intestinalis: insights into chordate and vertebrate origins.</title>
        <authorList>
            <person name="Dehal P."/>
            <person name="Satou Y."/>
            <person name="Campbell R.K."/>
            <person name="Chapman J."/>
            <person name="Degnan B."/>
            <person name="De Tomaso A."/>
            <person name="Davidson B."/>
            <person name="Di Gregorio A."/>
            <person name="Gelpke M."/>
            <person name="Goodstein D.M."/>
            <person name="Harafuji N."/>
            <person name="Hastings K.E."/>
            <person name="Ho I."/>
            <person name="Hotta K."/>
            <person name="Huang W."/>
            <person name="Kawashima T."/>
            <person name="Lemaire P."/>
            <person name="Martinez D."/>
            <person name="Meinertzhagen I.A."/>
            <person name="Necula S."/>
            <person name="Nonaka M."/>
            <person name="Putnam N."/>
            <person name="Rash S."/>
            <person name="Saiga H."/>
            <person name="Satake M."/>
            <person name="Terry A."/>
            <person name="Yamada L."/>
            <person name="Wang H.G."/>
            <person name="Awazu S."/>
            <person name="Azumi K."/>
            <person name="Boore J."/>
            <person name="Branno M."/>
            <person name="Chin-Bow S."/>
            <person name="DeSantis R."/>
            <person name="Doyle S."/>
            <person name="Francino P."/>
            <person name="Keys D.N."/>
            <person name="Haga S."/>
            <person name="Hayashi H."/>
            <person name="Hino K."/>
            <person name="Imai K.S."/>
            <person name="Inaba K."/>
            <person name="Kano S."/>
            <person name="Kobayashi K."/>
            <person name="Kobayashi M."/>
            <person name="Lee B.I."/>
            <person name="Makabe K.W."/>
            <person name="Manohar C."/>
            <person name="Matassi G."/>
            <person name="Medina M."/>
            <person name="Mochizuki Y."/>
            <person name="Mount S."/>
            <person name="Morishita T."/>
            <person name="Miura S."/>
            <person name="Nakayama A."/>
            <person name="Nishizaka S."/>
            <person name="Nomoto H."/>
            <person name="Ohta F."/>
            <person name="Oishi K."/>
            <person name="Rigoutsos I."/>
            <person name="Sano M."/>
            <person name="Sasaki A."/>
            <person name="Sasakura Y."/>
            <person name="Shoguchi E."/>
            <person name="Shin-i T."/>
            <person name="Spagnuolo A."/>
            <person name="Stainier D."/>
            <person name="Suzuki M.M."/>
            <person name="Tassy O."/>
            <person name="Takatori N."/>
            <person name="Tokuoka M."/>
            <person name="Yagi K."/>
            <person name="Yoshizaki F."/>
            <person name="Wada S."/>
            <person name="Zhang C."/>
            <person name="Hyatt P.D."/>
            <person name="Larimer F."/>
            <person name="Detter C."/>
            <person name="Doggett N."/>
            <person name="Glavina T."/>
            <person name="Hawkins T."/>
            <person name="Richardson P."/>
            <person name="Lucas S."/>
            <person name="Kohara Y."/>
            <person name="Levine M."/>
            <person name="Satoh N."/>
            <person name="Rokhsar D.S."/>
        </authorList>
    </citation>
    <scope>NUCLEOTIDE SEQUENCE [LARGE SCALE GENOMIC DNA]</scope>
</reference>
<dbReference type="InterPro" id="IPR011701">
    <property type="entry name" value="MFS"/>
</dbReference>
<keyword evidence="10" id="KW-1185">Reference proteome</keyword>
<dbReference type="Ensembl" id="ENSCINT00000010597.3">
    <property type="protein sequence ID" value="ENSCINP00000010597.3"/>
    <property type="gene ID" value="ENSCING00000005147.3"/>
</dbReference>
<dbReference type="PANTHER" id="PTHR23505">
    <property type="entry name" value="SPINSTER"/>
    <property type="match status" value="1"/>
</dbReference>
<evidence type="ECO:0000256" key="3">
    <source>
        <dbReference type="ARBA" id="ARBA00022692"/>
    </source>
</evidence>
<keyword evidence="5 7" id="KW-0472">Membrane</keyword>
<keyword evidence="2" id="KW-0813">Transport</keyword>
<proteinExistence type="inferred from homology"/>
<evidence type="ECO:0000259" key="8">
    <source>
        <dbReference type="PROSITE" id="PS50850"/>
    </source>
</evidence>
<dbReference type="GeneTree" id="ENSGT00390000013708"/>
<dbReference type="Pfam" id="PF07690">
    <property type="entry name" value="MFS_1"/>
    <property type="match status" value="1"/>
</dbReference>
<keyword evidence="3 7" id="KW-0812">Transmembrane</keyword>
<evidence type="ECO:0000256" key="6">
    <source>
        <dbReference type="ARBA" id="ARBA00024338"/>
    </source>
</evidence>
<reference evidence="9" key="4">
    <citation type="submission" date="2025-09" db="UniProtKB">
        <authorList>
            <consortium name="Ensembl"/>
        </authorList>
    </citation>
    <scope>IDENTIFICATION</scope>
</reference>
<dbReference type="OMA" id="FNWGIYF"/>
<feature type="transmembrane region" description="Helical" evidence="7">
    <location>
        <begin position="267"/>
        <end position="287"/>
    </location>
</feature>
<protein>
    <recommendedName>
        <fullName evidence="8">Major facilitator superfamily (MFS) profile domain-containing protein</fullName>
    </recommendedName>
</protein>
<dbReference type="Proteomes" id="UP000008144">
    <property type="component" value="Chromosome 14"/>
</dbReference>
<dbReference type="PANTHER" id="PTHR23505:SF96">
    <property type="entry name" value="LP14756P"/>
    <property type="match status" value="1"/>
</dbReference>
<evidence type="ECO:0000256" key="5">
    <source>
        <dbReference type="ARBA" id="ARBA00023136"/>
    </source>
</evidence>
<dbReference type="AlphaFoldDB" id="F6VAE3"/>
<dbReference type="InterPro" id="IPR044770">
    <property type="entry name" value="MFS_spinster-like"/>
</dbReference>
<evidence type="ECO:0000256" key="7">
    <source>
        <dbReference type="SAM" id="Phobius"/>
    </source>
</evidence>
<reference evidence="9" key="2">
    <citation type="journal article" date="2008" name="Genome Biol.">
        <title>Improved genome assembly and evidence-based global gene model set for the chordate Ciona intestinalis: new insight into intron and operon populations.</title>
        <authorList>
            <person name="Satou Y."/>
            <person name="Mineta K."/>
            <person name="Ogasawara M."/>
            <person name="Sasakura Y."/>
            <person name="Shoguchi E."/>
            <person name="Ueno K."/>
            <person name="Yamada L."/>
            <person name="Matsumoto J."/>
            <person name="Wasserscheid J."/>
            <person name="Dewar K."/>
            <person name="Wiley G.B."/>
            <person name="Macmil S.L."/>
            <person name="Roe B.A."/>
            <person name="Zeller R.W."/>
            <person name="Hastings K.E."/>
            <person name="Lemaire P."/>
            <person name="Lindquist E."/>
            <person name="Endo T."/>
            <person name="Hotta K."/>
            <person name="Inaba K."/>
        </authorList>
    </citation>
    <scope>NUCLEOTIDE SEQUENCE [LARGE SCALE GENOMIC DNA]</scope>
    <source>
        <strain evidence="9">wild type</strain>
    </source>
</reference>
<evidence type="ECO:0000256" key="1">
    <source>
        <dbReference type="ARBA" id="ARBA00004141"/>
    </source>
</evidence>
<organism evidence="9 10">
    <name type="scientific">Ciona intestinalis</name>
    <name type="common">Transparent sea squirt</name>
    <name type="synonym">Ascidia intestinalis</name>
    <dbReference type="NCBI Taxonomy" id="7719"/>
    <lineage>
        <taxon>Eukaryota</taxon>
        <taxon>Metazoa</taxon>
        <taxon>Chordata</taxon>
        <taxon>Tunicata</taxon>
        <taxon>Ascidiacea</taxon>
        <taxon>Phlebobranchia</taxon>
        <taxon>Cionidae</taxon>
        <taxon>Ciona</taxon>
    </lineage>
</organism>